<dbReference type="AlphaFoldDB" id="A0A6N8JJS0"/>
<evidence type="ECO:0000313" key="2">
    <source>
        <dbReference type="EMBL" id="MVX60125.1"/>
    </source>
</evidence>
<evidence type="ECO:0000313" key="3">
    <source>
        <dbReference type="Proteomes" id="UP000463388"/>
    </source>
</evidence>
<sequence length="111" mass="12276">MVGAESVAGVSDSQRALEAQLHCDLTIDEALIALAQLSLERDRVVDLRARQPKVRLGERLAGAGVATVEYRYANYDVQEVERDYETLSEKIAAIQLELDLANQTKTFEVAL</sequence>
<dbReference type="OrthoDB" id="1924516at2"/>
<reference evidence="2 3" key="1">
    <citation type="submission" date="2019-12" db="EMBL/GenBank/DDBJ databases">
        <title>Microbes associate with the intestines of laboratory mice.</title>
        <authorList>
            <person name="Navarre W."/>
            <person name="Wong E."/>
        </authorList>
    </citation>
    <scope>NUCLEOTIDE SEQUENCE [LARGE SCALE GENOMIC DNA]</scope>
    <source>
        <strain evidence="2 3">NM66_B29</strain>
    </source>
</reference>
<dbReference type="Proteomes" id="UP000463388">
    <property type="component" value="Unassembled WGS sequence"/>
</dbReference>
<comment type="caution">
    <text evidence="2">The sequence shown here is derived from an EMBL/GenBank/DDBJ whole genome shotgun (WGS) entry which is preliminary data.</text>
</comment>
<dbReference type="EMBL" id="WSRR01000002">
    <property type="protein sequence ID" value="MVX60125.1"/>
    <property type="molecule type" value="Genomic_DNA"/>
</dbReference>
<keyword evidence="1" id="KW-0175">Coiled coil</keyword>
<name>A0A6N8JJS0_9ACTN</name>
<feature type="coiled-coil region" evidence="1">
    <location>
        <begin position="77"/>
        <end position="104"/>
    </location>
</feature>
<accession>A0A6N8JJS0</accession>
<proteinExistence type="predicted"/>
<dbReference type="RefSeq" id="WP_160344482.1">
    <property type="nucleotide sequence ID" value="NZ_WSRR01000002.1"/>
</dbReference>
<organism evidence="2 3">
    <name type="scientific">Adlercreutzia mucosicola</name>
    <dbReference type="NCBI Taxonomy" id="580026"/>
    <lineage>
        <taxon>Bacteria</taxon>
        <taxon>Bacillati</taxon>
        <taxon>Actinomycetota</taxon>
        <taxon>Coriobacteriia</taxon>
        <taxon>Eggerthellales</taxon>
        <taxon>Eggerthellaceae</taxon>
        <taxon>Adlercreutzia</taxon>
    </lineage>
</organism>
<evidence type="ECO:0000256" key="1">
    <source>
        <dbReference type="SAM" id="Coils"/>
    </source>
</evidence>
<gene>
    <name evidence="2" type="ORF">GKZ27_01365</name>
</gene>
<keyword evidence="3" id="KW-1185">Reference proteome</keyword>
<protein>
    <submittedName>
        <fullName evidence="2">Uncharacterized protein</fullName>
    </submittedName>
</protein>